<dbReference type="Proteomes" id="UP000587477">
    <property type="component" value="Chromosome"/>
</dbReference>
<sequence>MDMVWGNNKAAADNDMAPVRGSRLCIHDRKDRTRGKPPFQMLVPFTLFLYARYGVCTTGKKKTPVIIRHLFLHFHIN</sequence>
<gene>
    <name evidence="1" type="ORF">BACVE_000380</name>
</gene>
<protein>
    <submittedName>
        <fullName evidence="1">Uncharacterized protein</fullName>
    </submittedName>
</protein>
<evidence type="ECO:0000313" key="2">
    <source>
        <dbReference type="Proteomes" id="UP000587477"/>
    </source>
</evidence>
<dbReference type="EMBL" id="CP063687">
    <property type="protein sequence ID" value="QOY25452.1"/>
    <property type="molecule type" value="Genomic_DNA"/>
</dbReference>
<dbReference type="AlphaFoldDB" id="A0A7W4LTA2"/>
<organism evidence="1 2">
    <name type="scientific">Bacillus velezensis</name>
    <dbReference type="NCBI Taxonomy" id="492670"/>
    <lineage>
        <taxon>Bacteria</taxon>
        <taxon>Bacillati</taxon>
        <taxon>Bacillota</taxon>
        <taxon>Bacilli</taxon>
        <taxon>Bacillales</taxon>
        <taxon>Bacillaceae</taxon>
        <taxon>Bacillus</taxon>
        <taxon>Bacillus amyloliquefaciens group</taxon>
    </lineage>
</organism>
<reference evidence="2" key="1">
    <citation type="submission" date="2020-10" db="EMBL/GenBank/DDBJ databases">
        <title>Complete genome sequence of Bacillus velezensis NST6.</title>
        <authorList>
            <person name="Choi J."/>
        </authorList>
    </citation>
    <scope>NUCLEOTIDE SEQUENCE [LARGE SCALE GENOMIC DNA]</scope>
    <source>
        <strain evidence="2">NST6</strain>
    </source>
</reference>
<evidence type="ECO:0000313" key="1">
    <source>
        <dbReference type="EMBL" id="QOY25452.1"/>
    </source>
</evidence>
<proteinExistence type="predicted"/>
<name>A0A7W4LTA2_BACVE</name>
<accession>A0A7W4LTA2</accession>